<reference evidence="2" key="3">
    <citation type="submission" date="2020-09" db="EMBL/GenBank/DDBJ databases">
        <authorList>
            <person name="Sun Q."/>
            <person name="Zhou Y."/>
        </authorList>
    </citation>
    <scope>NUCLEOTIDE SEQUENCE</scope>
    <source>
        <strain evidence="2">CGMCC 1.14984</strain>
    </source>
</reference>
<evidence type="ECO:0000313" key="3">
    <source>
        <dbReference type="EMBL" id="NHK27381.1"/>
    </source>
</evidence>
<reference evidence="3 5" key="2">
    <citation type="submission" date="2020-02" db="EMBL/GenBank/DDBJ databases">
        <title>Genome sequence of Parvularcula flava strain NH6-79.</title>
        <authorList>
            <person name="Abdul Karim M.H."/>
            <person name="Lam M.Q."/>
            <person name="Chen S.J."/>
            <person name="Yahya A."/>
            <person name="Shahir S."/>
            <person name="Shamsir M.S."/>
            <person name="Chong C.S."/>
        </authorList>
    </citation>
    <scope>NUCLEOTIDE SEQUENCE [LARGE SCALE GENOMIC DNA]</scope>
    <source>
        <strain evidence="3 5">NH6-79</strain>
    </source>
</reference>
<keyword evidence="1" id="KW-1133">Transmembrane helix</keyword>
<dbReference type="EMBL" id="VCJR02000001">
    <property type="protein sequence ID" value="NHK27381.1"/>
    <property type="molecule type" value="Genomic_DNA"/>
</dbReference>
<dbReference type="RefSeq" id="WP_155138283.1">
    <property type="nucleotide sequence ID" value="NZ_BMGZ01000001.1"/>
</dbReference>
<protein>
    <submittedName>
        <fullName evidence="2">Uncharacterized protein</fullName>
    </submittedName>
</protein>
<name>A0A8J3A6A6_9PROT</name>
<keyword evidence="5" id="KW-1185">Reference proteome</keyword>
<keyword evidence="1" id="KW-0812">Transmembrane</keyword>
<dbReference type="EMBL" id="BMGZ01000001">
    <property type="protein sequence ID" value="GGH95264.1"/>
    <property type="molecule type" value="Genomic_DNA"/>
</dbReference>
<evidence type="ECO:0000313" key="2">
    <source>
        <dbReference type="EMBL" id="GGH95264.1"/>
    </source>
</evidence>
<feature type="transmembrane region" description="Helical" evidence="1">
    <location>
        <begin position="6"/>
        <end position="26"/>
    </location>
</feature>
<dbReference type="Proteomes" id="UP000621856">
    <property type="component" value="Unassembled WGS sequence"/>
</dbReference>
<evidence type="ECO:0000313" key="5">
    <source>
        <dbReference type="Proteomes" id="UP000818603"/>
    </source>
</evidence>
<accession>A0A8J3A6A6</accession>
<proteinExistence type="predicted"/>
<evidence type="ECO:0000313" key="4">
    <source>
        <dbReference type="Proteomes" id="UP000621856"/>
    </source>
</evidence>
<comment type="caution">
    <text evidence="2">The sequence shown here is derived from an EMBL/GenBank/DDBJ whole genome shotgun (WGS) entry which is preliminary data.</text>
</comment>
<gene>
    <name evidence="3" type="ORF">FF098_005640</name>
    <name evidence="2" type="ORF">GCM10011355_11390</name>
</gene>
<keyword evidence="1" id="KW-0472">Membrane</keyword>
<dbReference type="AlphaFoldDB" id="A0A8J3A6A6"/>
<dbReference type="Proteomes" id="UP000818603">
    <property type="component" value="Unassembled WGS sequence"/>
</dbReference>
<reference evidence="2" key="1">
    <citation type="journal article" date="2014" name="Int. J. Syst. Evol. Microbiol.">
        <title>Complete genome sequence of Corynebacterium casei LMG S-19264T (=DSM 44701T), isolated from a smear-ripened cheese.</title>
        <authorList>
            <consortium name="US DOE Joint Genome Institute (JGI-PGF)"/>
            <person name="Walter F."/>
            <person name="Albersmeier A."/>
            <person name="Kalinowski J."/>
            <person name="Ruckert C."/>
        </authorList>
    </citation>
    <scope>NUCLEOTIDE SEQUENCE</scope>
    <source>
        <strain evidence="2">CGMCC 1.14984</strain>
    </source>
</reference>
<sequence>MNRTLKILIGILVIAVIAYLGADFFLDSRARAGAEEFCYPDGVLTVDTSGFGAEVICQMPMPESFEE</sequence>
<evidence type="ECO:0000256" key="1">
    <source>
        <dbReference type="SAM" id="Phobius"/>
    </source>
</evidence>
<organism evidence="2 4">
    <name type="scientific">Aquisalinus luteolus</name>
    <dbReference type="NCBI Taxonomy" id="1566827"/>
    <lineage>
        <taxon>Bacteria</taxon>
        <taxon>Pseudomonadati</taxon>
        <taxon>Pseudomonadota</taxon>
        <taxon>Alphaproteobacteria</taxon>
        <taxon>Parvularculales</taxon>
        <taxon>Parvularculaceae</taxon>
        <taxon>Aquisalinus</taxon>
    </lineage>
</organism>